<evidence type="ECO:0000256" key="1">
    <source>
        <dbReference type="SAM" id="MobiDB-lite"/>
    </source>
</evidence>
<evidence type="ECO:0008006" key="5">
    <source>
        <dbReference type="Google" id="ProtNLM"/>
    </source>
</evidence>
<evidence type="ECO:0000313" key="3">
    <source>
        <dbReference type="EMBL" id="KAF5226560.1"/>
    </source>
</evidence>
<dbReference type="Gene3D" id="3.10.20.90">
    <property type="entry name" value="Phosphatidylinositol 3-kinase Catalytic Subunit, Chain A, domain 1"/>
    <property type="match status" value="1"/>
</dbReference>
<dbReference type="InterPro" id="IPR029071">
    <property type="entry name" value="Ubiquitin-like_domsf"/>
</dbReference>
<dbReference type="SUPFAM" id="SSF54236">
    <property type="entry name" value="Ubiquitin-like"/>
    <property type="match status" value="1"/>
</dbReference>
<organism evidence="3 4">
    <name type="scientific">Trypanosoma cruzi</name>
    <dbReference type="NCBI Taxonomy" id="5693"/>
    <lineage>
        <taxon>Eukaryota</taxon>
        <taxon>Discoba</taxon>
        <taxon>Euglenozoa</taxon>
        <taxon>Kinetoplastea</taxon>
        <taxon>Metakinetoplastina</taxon>
        <taxon>Trypanosomatida</taxon>
        <taxon>Trypanosomatidae</taxon>
        <taxon>Trypanosoma</taxon>
        <taxon>Schizotrypanum</taxon>
    </lineage>
</organism>
<keyword evidence="2" id="KW-0472">Membrane</keyword>
<feature type="transmembrane region" description="Helical" evidence="2">
    <location>
        <begin position="20"/>
        <end position="40"/>
    </location>
</feature>
<accession>A0A7J6YJX8</accession>
<dbReference type="VEuPathDB" id="TriTrypDB:BCY84_01081"/>
<comment type="caution">
    <text evidence="3">The sequence shown here is derived from an EMBL/GenBank/DDBJ whole genome shotgun (WGS) entry which is preliminary data.</text>
</comment>
<name>A0A7J6YJX8_TRYCR</name>
<feature type="transmembrane region" description="Helical" evidence="2">
    <location>
        <begin position="82"/>
        <end position="100"/>
    </location>
</feature>
<feature type="transmembrane region" description="Helical" evidence="2">
    <location>
        <begin position="52"/>
        <end position="76"/>
    </location>
</feature>
<gene>
    <name evidence="3" type="ORF">ECC02_000061</name>
</gene>
<dbReference type="VEuPathDB" id="TriTrypDB:ECC02_000061"/>
<feature type="region of interest" description="Disordered" evidence="1">
    <location>
        <begin position="207"/>
        <end position="252"/>
    </location>
</feature>
<feature type="compositionally biased region" description="Basic and acidic residues" evidence="1">
    <location>
        <begin position="215"/>
        <end position="224"/>
    </location>
</feature>
<dbReference type="EMBL" id="JABDHM010000001">
    <property type="protein sequence ID" value="KAF5226560.1"/>
    <property type="molecule type" value="Genomic_DNA"/>
</dbReference>
<dbReference type="Proteomes" id="UP000583944">
    <property type="component" value="Unassembled WGS sequence"/>
</dbReference>
<evidence type="ECO:0000256" key="2">
    <source>
        <dbReference type="SAM" id="Phobius"/>
    </source>
</evidence>
<sequence length="267" mass="30622">MVVEGSGRKEPLQEKGICFFFVFFVYLFAATEFIFIHGKIVELHCRLQNFRLLLFFFFYVCVKFFTPFFSTFLLFWSLVFPLIPHPSFFLSLCAFGGFQYRCRCISEPLMSNTVPPHYVRLRRQNLTIFLHCDVNHDTVQAIKERYEKLTGRLFYTVRLYLGRQSLDDFSTLYNCGIEHEGAELIVVHSKALKTDGTGEYIWEDLEEATQLPQPSREEAKETKEGGTSLGSREGGETAGEGGSASLLTRPEEKSYISFEPNVGFVGV</sequence>
<dbReference type="AlphaFoldDB" id="A0A7J6YJX8"/>
<proteinExistence type="predicted"/>
<keyword evidence="2" id="KW-0812">Transmembrane</keyword>
<protein>
    <recommendedName>
        <fullName evidence="5">Ubiquitin-like domain-containing protein</fullName>
    </recommendedName>
</protein>
<keyword evidence="2" id="KW-1133">Transmembrane helix</keyword>
<evidence type="ECO:0000313" key="4">
    <source>
        <dbReference type="Proteomes" id="UP000583944"/>
    </source>
</evidence>
<reference evidence="3 4" key="1">
    <citation type="journal article" date="2019" name="Genome Biol. Evol.">
        <title>Nanopore Sequencing Significantly Improves Genome Assembly of the Protozoan Parasite Trypanosoma cruzi.</title>
        <authorList>
            <person name="Diaz-Viraque F."/>
            <person name="Pita S."/>
            <person name="Greif G."/>
            <person name="de Souza R.C.M."/>
            <person name="Iraola G."/>
            <person name="Robello C."/>
        </authorList>
    </citation>
    <scope>NUCLEOTIDE SEQUENCE [LARGE SCALE GENOMIC DNA]</scope>
    <source>
        <strain evidence="3 4">Berenice</strain>
    </source>
</reference>